<evidence type="ECO:0000256" key="7">
    <source>
        <dbReference type="SAM" id="MobiDB-lite"/>
    </source>
</evidence>
<dbReference type="Proteomes" id="UP000320762">
    <property type="component" value="Unassembled WGS sequence"/>
</dbReference>
<feature type="region of interest" description="Disordered" evidence="7">
    <location>
        <begin position="457"/>
        <end position="670"/>
    </location>
</feature>
<feature type="compositionally biased region" description="Basic residues" evidence="7">
    <location>
        <begin position="1"/>
        <end position="10"/>
    </location>
</feature>
<dbReference type="FunFam" id="2.120.10.80:FF:000049">
    <property type="entry name" value="Cell polarity protein (Tea1)"/>
    <property type="match status" value="1"/>
</dbReference>
<evidence type="ECO:0000256" key="2">
    <source>
        <dbReference type="ARBA" id="ARBA00022441"/>
    </source>
</evidence>
<evidence type="ECO:0000256" key="6">
    <source>
        <dbReference type="SAM" id="Coils"/>
    </source>
</evidence>
<evidence type="ECO:0000256" key="3">
    <source>
        <dbReference type="ARBA" id="ARBA00022490"/>
    </source>
</evidence>
<evidence type="ECO:0008006" key="10">
    <source>
        <dbReference type="Google" id="ProtNLM"/>
    </source>
</evidence>
<evidence type="ECO:0000256" key="1">
    <source>
        <dbReference type="ARBA" id="ARBA00004496"/>
    </source>
</evidence>
<dbReference type="Pfam" id="PF24681">
    <property type="entry name" value="Kelch_KLHDC2_KLHL20_DRC7"/>
    <property type="match status" value="1"/>
</dbReference>
<keyword evidence="4" id="KW-0677">Repeat</keyword>
<sequence length="1472" mass="163826">MSFFSRKKQNHPPPQPAQPPQQPPAAVTVASTPSAALAQMSAGKEQAQQQQAQQMAAAQQPRHNMSGSLRGDPTEGRLSPAQQQALQQQQQQARAQARGASPSIPSPGAPPPQGAPAQRPAYPWSVRRLQLPPPVVLNKPGIVPPTSPSPSPFPRYGHVVPTVSTTPAGDMYIFGGLVRDAARNDLYIVSSKDISATLVQTGGEVPSPRVGHAAALVSNVMIVWGGDTRQDASQPQDDGLYLLNLVSREWSHVSTYGTGPVGRYGHAATMVGSRFFVFGGQVDTQFMNDLWSFDLNSLRTRAQWELCEPTTAERPPERTGHVCVTFGEKVFVFGGTDGQYHYNDTWSYDTNTHQWSELTCIGFIPSPREGHSAALVDDVIYVFGGRGVDGKDLGDLAAFKISNQRWYMFQNMGPSPSSRSGHAMASVGTRVFVLGGESITTKSEDPNMLHVLDTKHIKYPDSNKGPPPQSEKPASGKRPSMMPPPQQIQQQAQQQQQQQQPLPDASRPISPRGVDPQRAVSPPDPRKMSPNGVPIGHVTQSPSESPVPSGSRGKPPQRPPRADHDDDVLSDEGVDTGTTDSHTRAKSPEYRERAKSPEQRTKSPTQRAISPTHEGHTPSLTAVSIGLTNGVNGRQSPAMSGGKPAHHVQGSMSNSPAMNGVLRSHSRGDSKSVNVVNDLLGNLKAKEAELESAKRHMAWMKEGLAKASRSGYIYADRSGNELSVDAQDSAQADLALKFKQFKAHMQTVVVEQARHASERIADAERLKNSAAQEAAYYRAKLAAFESGREAEAQGLERERLKDLEKSMSALMTERWNQDRKIKELDDALSLQTTLCEQAEARAADSTRRAETIQESHDRTMQRHHELQERNDMLEVQLRDHSQRLVSNTSTLEQQEAEAAALQAQVDELTRSRDQHIKTLERVMETFRHTKKRADEFDAEEKHSREKIAALEADIVELRGELESRTTEVENAREKLAEVENAWATSREEADAYRALTTTNLGELLDIHRDMKADEDRYTKGHNEKSAAIQLEMDELRKMMKDAFDRHSDAQQKLSEERHRVRDLELQASQLRAQLVGLRSQLSNVLADSGDLKRELSEKDMELEDKAKEASEASVRLRMLRTYLAEQGIAVDEDDLQANGSRANGVVSPDVVSELESRLAERNRMFDNAQRELNKVTRSHRDAEAKASDLAVQIERLRSSQSPASSSADSDARLAEAERRFEETERGYKTRMQQMEEDYQLAVHYVKGTEKMMRRMKDELTKQKDNNTTLQAELEVARNTRSRTNGRTTPSDDDGTRNQLLEAQRQVQRLHRENRDLNARLESFESDLEALRDKLVASQRESDDRLTQVEELQHEVDRLHASLEVARGGSEETLLERLSNENTTLRRENEQLSHKIGLLLEVDQPTFSRRPISGVSAQRLSSSSSENALAFEHLSSELDDWQRQLASSMTNRRPVSEYESEAPTAERTRSPRS</sequence>
<dbReference type="PANTHER" id="PTHR23244:SF456">
    <property type="entry name" value="MULTIPLE EPIDERMAL GROWTH FACTOR-LIKE DOMAINS PROTEIN 8"/>
    <property type="match status" value="1"/>
</dbReference>
<dbReference type="Gene3D" id="2.120.10.80">
    <property type="entry name" value="Kelch-type beta propeller"/>
    <property type="match status" value="2"/>
</dbReference>
<keyword evidence="2" id="KW-0880">Kelch repeat</keyword>
<feature type="compositionally biased region" description="Basic and acidic residues" evidence="7">
    <location>
        <begin position="1463"/>
        <end position="1472"/>
    </location>
</feature>
<name>A0A550CMB3_9AGAR</name>
<feature type="compositionally biased region" description="Basic and acidic residues" evidence="7">
    <location>
        <begin position="581"/>
        <end position="601"/>
    </location>
</feature>
<feature type="compositionally biased region" description="Pro residues" evidence="7">
    <location>
        <begin position="104"/>
        <end position="114"/>
    </location>
</feature>
<feature type="region of interest" description="Disordered" evidence="7">
    <location>
        <begin position="1259"/>
        <end position="1297"/>
    </location>
</feature>
<proteinExistence type="predicted"/>
<keyword evidence="3" id="KW-0963">Cytoplasm</keyword>
<feature type="compositionally biased region" description="Pro residues" evidence="7">
    <location>
        <begin position="11"/>
        <end position="23"/>
    </location>
</feature>
<feature type="region of interest" description="Disordered" evidence="7">
    <location>
        <begin position="1"/>
        <end position="120"/>
    </location>
</feature>
<dbReference type="Gene3D" id="1.10.287.1490">
    <property type="match status" value="1"/>
</dbReference>
<keyword evidence="9" id="KW-1185">Reference proteome</keyword>
<dbReference type="GO" id="GO:0051285">
    <property type="term" value="C:cell cortex of cell tip"/>
    <property type="evidence" value="ECO:0007669"/>
    <property type="project" value="TreeGrafter"/>
</dbReference>
<feature type="region of interest" description="Disordered" evidence="7">
    <location>
        <begin position="1444"/>
        <end position="1472"/>
    </location>
</feature>
<feature type="compositionally biased region" description="Polar residues" evidence="7">
    <location>
        <begin position="538"/>
        <end position="548"/>
    </location>
</feature>
<evidence type="ECO:0000256" key="4">
    <source>
        <dbReference type="ARBA" id="ARBA00022737"/>
    </source>
</evidence>
<feature type="compositionally biased region" description="Low complexity" evidence="7">
    <location>
        <begin position="24"/>
        <end position="36"/>
    </location>
</feature>
<feature type="compositionally biased region" description="Low complexity" evidence="7">
    <location>
        <begin position="81"/>
        <end position="103"/>
    </location>
</feature>
<accession>A0A550CMB3</accession>
<feature type="region of interest" description="Disordered" evidence="7">
    <location>
        <begin position="1196"/>
        <end position="1227"/>
    </location>
</feature>
<dbReference type="SMART" id="SM00612">
    <property type="entry name" value="Kelch"/>
    <property type="match status" value="2"/>
</dbReference>
<protein>
    <recommendedName>
        <fullName evidence="10">Cell polarity protein</fullName>
    </recommendedName>
</protein>
<feature type="compositionally biased region" description="Acidic residues" evidence="7">
    <location>
        <begin position="565"/>
        <end position="574"/>
    </location>
</feature>
<feature type="compositionally biased region" description="Low complexity" evidence="7">
    <location>
        <begin position="487"/>
        <end position="501"/>
    </location>
</feature>
<feature type="compositionally biased region" description="Low complexity" evidence="7">
    <location>
        <begin position="46"/>
        <end position="60"/>
    </location>
</feature>
<comment type="subcellular location">
    <subcellularLocation>
        <location evidence="1">Cytoplasm</location>
    </subcellularLocation>
</comment>
<gene>
    <name evidence="8" type="ORF">BD626DRAFT_194543</name>
</gene>
<keyword evidence="5 6" id="KW-0175">Coiled coil</keyword>
<feature type="compositionally biased region" description="Polar residues" evidence="7">
    <location>
        <begin position="618"/>
        <end position="638"/>
    </location>
</feature>
<feature type="compositionally biased region" description="Basic and acidic residues" evidence="7">
    <location>
        <begin position="1209"/>
        <end position="1227"/>
    </location>
</feature>
<dbReference type="PANTHER" id="PTHR23244">
    <property type="entry name" value="KELCH REPEAT DOMAIN"/>
    <property type="match status" value="1"/>
</dbReference>
<reference evidence="8 9" key="1">
    <citation type="journal article" date="2019" name="New Phytol.">
        <title>Comparative genomics reveals unique wood-decay strategies and fruiting body development in the Schizophyllaceae.</title>
        <authorList>
            <person name="Almasi E."/>
            <person name="Sahu N."/>
            <person name="Krizsan K."/>
            <person name="Balint B."/>
            <person name="Kovacs G.M."/>
            <person name="Kiss B."/>
            <person name="Cseklye J."/>
            <person name="Drula E."/>
            <person name="Henrissat B."/>
            <person name="Nagy I."/>
            <person name="Chovatia M."/>
            <person name="Adam C."/>
            <person name="LaButti K."/>
            <person name="Lipzen A."/>
            <person name="Riley R."/>
            <person name="Grigoriev I.V."/>
            <person name="Nagy L.G."/>
        </authorList>
    </citation>
    <scope>NUCLEOTIDE SEQUENCE [LARGE SCALE GENOMIC DNA]</scope>
    <source>
        <strain evidence="8 9">NL-1724</strain>
    </source>
</reference>
<comment type="caution">
    <text evidence="8">The sequence shown here is derived from an EMBL/GenBank/DDBJ whole genome shotgun (WGS) entry which is preliminary data.</text>
</comment>
<dbReference type="SUPFAM" id="SSF117281">
    <property type="entry name" value="Kelch motif"/>
    <property type="match status" value="1"/>
</dbReference>
<dbReference type="EMBL" id="VDMD01000004">
    <property type="protein sequence ID" value="TRM65943.1"/>
    <property type="molecule type" value="Genomic_DNA"/>
</dbReference>
<evidence type="ECO:0000256" key="5">
    <source>
        <dbReference type="ARBA" id="ARBA00023054"/>
    </source>
</evidence>
<dbReference type="OrthoDB" id="45365at2759"/>
<dbReference type="InterPro" id="IPR006652">
    <property type="entry name" value="Kelch_1"/>
</dbReference>
<evidence type="ECO:0000313" key="8">
    <source>
        <dbReference type="EMBL" id="TRM65943.1"/>
    </source>
</evidence>
<feature type="compositionally biased region" description="Low complexity" evidence="7">
    <location>
        <begin position="1198"/>
        <end position="1208"/>
    </location>
</feature>
<dbReference type="STRING" id="97359.A0A550CMB3"/>
<evidence type="ECO:0000313" key="9">
    <source>
        <dbReference type="Proteomes" id="UP000320762"/>
    </source>
</evidence>
<dbReference type="GO" id="GO:0061245">
    <property type="term" value="P:establishment or maintenance of bipolar cell polarity"/>
    <property type="evidence" value="ECO:0007669"/>
    <property type="project" value="TreeGrafter"/>
</dbReference>
<dbReference type="InterPro" id="IPR015915">
    <property type="entry name" value="Kelch-typ_b-propeller"/>
</dbReference>
<feature type="coiled-coil region" evidence="6">
    <location>
        <begin position="835"/>
        <end position="988"/>
    </location>
</feature>
<feature type="coiled-coil region" evidence="6">
    <location>
        <begin position="1032"/>
        <end position="1112"/>
    </location>
</feature>
<organism evidence="8 9">
    <name type="scientific">Schizophyllum amplum</name>
    <dbReference type="NCBI Taxonomy" id="97359"/>
    <lineage>
        <taxon>Eukaryota</taxon>
        <taxon>Fungi</taxon>
        <taxon>Dikarya</taxon>
        <taxon>Basidiomycota</taxon>
        <taxon>Agaricomycotina</taxon>
        <taxon>Agaricomycetes</taxon>
        <taxon>Agaricomycetidae</taxon>
        <taxon>Agaricales</taxon>
        <taxon>Schizophyllaceae</taxon>
        <taxon>Schizophyllum</taxon>
    </lineage>
</organism>